<dbReference type="PANTHER" id="PTHR43178:SF5">
    <property type="entry name" value="LIPOAMIDE ACYLTRANSFERASE COMPONENT OF BRANCHED-CHAIN ALPHA-KETO ACID DEHYDROGENASE COMPLEX, MITOCHONDRIAL"/>
    <property type="match status" value="1"/>
</dbReference>
<dbReference type="InterPro" id="IPR050743">
    <property type="entry name" value="2-oxoacid_DH_E2_comp"/>
</dbReference>
<feature type="domain" description="Lipoyl-binding" evidence="8">
    <location>
        <begin position="2"/>
        <end position="77"/>
    </location>
</feature>
<proteinExistence type="inferred from homology"/>
<dbReference type="InterPro" id="IPR036625">
    <property type="entry name" value="E3-bd_dom_sf"/>
</dbReference>
<gene>
    <name evidence="10" type="primary">sucB</name>
    <name evidence="10" type="ORF">EZJ44_02645</name>
</gene>
<dbReference type="InterPro" id="IPR014276">
    <property type="entry name" value="2-oxoglutarate_DH_E2"/>
</dbReference>
<comment type="similarity">
    <text evidence="2 6">Belongs to the 2-oxoacid dehydrogenase family.</text>
</comment>
<keyword evidence="11" id="KW-1185">Reference proteome</keyword>
<dbReference type="NCBIfam" id="TIGR02927">
    <property type="entry name" value="SucB_Actino"/>
    <property type="match status" value="1"/>
</dbReference>
<dbReference type="SUPFAM" id="SSF52777">
    <property type="entry name" value="CoA-dependent acyltransferases"/>
    <property type="match status" value="1"/>
</dbReference>
<dbReference type="Gene3D" id="4.10.320.10">
    <property type="entry name" value="E3-binding domain"/>
    <property type="match status" value="1"/>
</dbReference>
<sequence>MSEPIKMPALGESVTEGTVTTWLKEVGDTVEADEPILEVSTDKVDTEVPAPAAGVLEKITVNEDETVEVGTVLGYIGDGSGAADSNDSGSDEESQPSEESAQDSDKGAEEEAPKAESNSGNSADAVEVKMPALGESVTEGTVTTWLKEVGDTVEEDEPILEVSTDKVDTEVPAPAAGVITKIIVNEDETVEVGTVLAIIGGESEDSAPAEEAPKAAEAPAESSSEEKSEPKSEPAAQASPASPPAVSAAQEAPADTVSSESAYVTPIVRKLAKELGVDLNSVKGTGVGGRVRRQDIEAAAEAAKAAANEAAPVASAPVAASAPASAATGSVKAQVAQKAAQASSKRGTRQKMSGLRKTIAKRMVESLETSAQLTTVMEVDVTRIVALRAKAKDAFTAREGVKLTYLPFFIKAATEALKAHPIINSSVEGSEIVYHNVEHVGIAVDTEKGLFVPVIKNAGDLNIAGISKAVGDLAARTRDGKIGADEMAGSTFTITNTGSIGAIFDTPIINQPNVAIMGTGAIFKAPGVVKDQDGNEVIAIRSKCYLSISYDHRIVDGADASRFLRDVKDRLEEGDFGAEIGL</sequence>
<evidence type="ECO:0000256" key="1">
    <source>
        <dbReference type="ARBA" id="ARBA00001938"/>
    </source>
</evidence>
<dbReference type="Pfam" id="PF00364">
    <property type="entry name" value="Biotin_lipoyl"/>
    <property type="match status" value="2"/>
</dbReference>
<evidence type="ECO:0000313" key="10">
    <source>
        <dbReference type="EMBL" id="TBW22820.1"/>
    </source>
</evidence>
<dbReference type="EC" id="2.3.1.-" evidence="6"/>
<dbReference type="PROSITE" id="PS51826">
    <property type="entry name" value="PSBD"/>
    <property type="match status" value="1"/>
</dbReference>
<dbReference type="Proteomes" id="UP000293036">
    <property type="component" value="Unassembled WGS sequence"/>
</dbReference>
<dbReference type="GO" id="GO:0016407">
    <property type="term" value="F:acetyltransferase activity"/>
    <property type="evidence" value="ECO:0007669"/>
    <property type="project" value="TreeGrafter"/>
</dbReference>
<dbReference type="Pfam" id="PF02817">
    <property type="entry name" value="E3_binding"/>
    <property type="match status" value="1"/>
</dbReference>
<protein>
    <recommendedName>
        <fullName evidence="6">Dihydrolipoamide acetyltransferase component of pyruvate dehydrogenase complex</fullName>
        <ecNumber evidence="6">2.3.1.-</ecNumber>
    </recommendedName>
</protein>
<dbReference type="InterPro" id="IPR004167">
    <property type="entry name" value="PSBD"/>
</dbReference>
<name>A0A4Q9V150_9ACTO</name>
<dbReference type="InterPro" id="IPR023213">
    <property type="entry name" value="CAT-like_dom_sf"/>
</dbReference>
<feature type="domain" description="Peripheral subunit-binding (PSBD)" evidence="9">
    <location>
        <begin position="263"/>
        <end position="300"/>
    </location>
</feature>
<dbReference type="CDD" id="cd06849">
    <property type="entry name" value="lipoyl_domain"/>
    <property type="match status" value="2"/>
</dbReference>
<dbReference type="InterPro" id="IPR000089">
    <property type="entry name" value="Biotin_lipoyl"/>
</dbReference>
<dbReference type="GO" id="GO:0005737">
    <property type="term" value="C:cytoplasm"/>
    <property type="evidence" value="ECO:0007669"/>
    <property type="project" value="TreeGrafter"/>
</dbReference>
<evidence type="ECO:0000256" key="5">
    <source>
        <dbReference type="ARBA" id="ARBA00023315"/>
    </source>
</evidence>
<evidence type="ECO:0000256" key="4">
    <source>
        <dbReference type="ARBA" id="ARBA00022823"/>
    </source>
</evidence>
<dbReference type="SUPFAM" id="SSF47005">
    <property type="entry name" value="Peripheral subunit-binding domain of 2-oxo acid dehydrogenase complex"/>
    <property type="match status" value="1"/>
</dbReference>
<reference evidence="10 11" key="1">
    <citation type="submission" date="2019-02" db="EMBL/GenBank/DDBJ databases">
        <title>Arcanobacterium bovis sp. nov., isolated from the milk of a cow with mastitis.</title>
        <authorList>
            <person name="Sammra O."/>
            <person name="Foster G."/>
            <person name="Hassan A."/>
            <person name="Alssahen M."/>
            <person name="Laemmler C."/>
            <person name="Borowiak M."/>
            <person name="Malorny B."/>
            <person name="Abdulmawjood A."/>
        </authorList>
    </citation>
    <scope>NUCLEOTIDE SEQUENCE [LARGE SCALE GENOMIC DNA]</scope>
    <source>
        <strain evidence="10 11">C605018/01/1</strain>
    </source>
</reference>
<feature type="compositionally biased region" description="Acidic residues" evidence="7">
    <location>
        <begin position="89"/>
        <end position="102"/>
    </location>
</feature>
<dbReference type="Gene3D" id="3.30.559.10">
    <property type="entry name" value="Chloramphenicol acetyltransferase-like domain"/>
    <property type="match status" value="1"/>
</dbReference>
<feature type="region of interest" description="Disordered" evidence="7">
    <location>
        <begin position="203"/>
        <end position="260"/>
    </location>
</feature>
<keyword evidence="3 6" id="KW-0808">Transferase</keyword>
<dbReference type="RefSeq" id="WP_131279853.1">
    <property type="nucleotide sequence ID" value="NZ_JBHSLR010000009.1"/>
</dbReference>
<dbReference type="PROSITE" id="PS00189">
    <property type="entry name" value="LIPOYL"/>
    <property type="match status" value="2"/>
</dbReference>
<evidence type="ECO:0000313" key="11">
    <source>
        <dbReference type="Proteomes" id="UP000293036"/>
    </source>
</evidence>
<organism evidence="10 11">
    <name type="scientific">Arcanobacterium bovis</name>
    <dbReference type="NCBI Taxonomy" id="2529275"/>
    <lineage>
        <taxon>Bacteria</taxon>
        <taxon>Bacillati</taxon>
        <taxon>Actinomycetota</taxon>
        <taxon>Actinomycetes</taxon>
        <taxon>Actinomycetales</taxon>
        <taxon>Actinomycetaceae</taxon>
        <taxon>Arcanobacterium</taxon>
    </lineage>
</organism>
<feature type="region of interest" description="Disordered" evidence="7">
    <location>
        <begin position="74"/>
        <end position="126"/>
    </location>
</feature>
<dbReference type="SUPFAM" id="SSF51230">
    <property type="entry name" value="Single hybrid motif"/>
    <property type="match status" value="2"/>
</dbReference>
<dbReference type="FunFam" id="3.30.559.10:FF:000007">
    <property type="entry name" value="Dihydrolipoamide acetyltransferase component of pyruvate dehydrogenase complex"/>
    <property type="match status" value="1"/>
</dbReference>
<dbReference type="PROSITE" id="PS50968">
    <property type="entry name" value="BIOTINYL_LIPOYL"/>
    <property type="match status" value="2"/>
</dbReference>
<dbReference type="PANTHER" id="PTHR43178">
    <property type="entry name" value="DIHYDROLIPOAMIDE ACETYLTRANSFERASE COMPONENT OF PYRUVATE DEHYDROGENASE COMPLEX"/>
    <property type="match status" value="1"/>
</dbReference>
<keyword evidence="5 6" id="KW-0012">Acyltransferase</keyword>
<dbReference type="Gene3D" id="2.40.50.100">
    <property type="match status" value="2"/>
</dbReference>
<dbReference type="EMBL" id="SJDT01000002">
    <property type="protein sequence ID" value="TBW22820.1"/>
    <property type="molecule type" value="Genomic_DNA"/>
</dbReference>
<comment type="caution">
    <text evidence="10">The sequence shown here is derived from an EMBL/GenBank/DDBJ whole genome shotgun (WGS) entry which is preliminary data.</text>
</comment>
<evidence type="ECO:0000256" key="7">
    <source>
        <dbReference type="SAM" id="MobiDB-lite"/>
    </source>
</evidence>
<feature type="domain" description="Lipoyl-binding" evidence="8">
    <location>
        <begin position="125"/>
        <end position="200"/>
    </location>
</feature>
<keyword evidence="4 6" id="KW-0450">Lipoyl</keyword>
<dbReference type="GO" id="GO:0031405">
    <property type="term" value="F:lipoic acid binding"/>
    <property type="evidence" value="ECO:0007669"/>
    <property type="project" value="TreeGrafter"/>
</dbReference>
<evidence type="ECO:0000259" key="9">
    <source>
        <dbReference type="PROSITE" id="PS51826"/>
    </source>
</evidence>
<accession>A0A4Q9V150</accession>
<dbReference type="AlphaFoldDB" id="A0A4Q9V150"/>
<dbReference type="InterPro" id="IPR001078">
    <property type="entry name" value="2-oxoacid_DH_actylTfrase"/>
</dbReference>
<evidence type="ECO:0000256" key="2">
    <source>
        <dbReference type="ARBA" id="ARBA00007317"/>
    </source>
</evidence>
<dbReference type="InterPro" id="IPR011053">
    <property type="entry name" value="Single_hybrid_motif"/>
</dbReference>
<dbReference type="InterPro" id="IPR003016">
    <property type="entry name" value="2-oxoA_DH_lipoyl-BS"/>
</dbReference>
<evidence type="ECO:0000259" key="8">
    <source>
        <dbReference type="PROSITE" id="PS50968"/>
    </source>
</evidence>
<dbReference type="Pfam" id="PF00198">
    <property type="entry name" value="2-oxoacid_dh"/>
    <property type="match status" value="1"/>
</dbReference>
<evidence type="ECO:0000256" key="3">
    <source>
        <dbReference type="ARBA" id="ARBA00022679"/>
    </source>
</evidence>
<dbReference type="OrthoDB" id="9805770at2"/>
<comment type="cofactor">
    <cofactor evidence="1 6">
        <name>(R)-lipoate</name>
        <dbReference type="ChEBI" id="CHEBI:83088"/>
    </cofactor>
</comment>
<feature type="compositionally biased region" description="Basic and acidic residues" evidence="7">
    <location>
        <begin position="103"/>
        <end position="114"/>
    </location>
</feature>
<feature type="compositionally biased region" description="Low complexity" evidence="7">
    <location>
        <begin position="233"/>
        <end position="254"/>
    </location>
</feature>
<evidence type="ECO:0000256" key="6">
    <source>
        <dbReference type="RuleBase" id="RU003423"/>
    </source>
</evidence>